<evidence type="ECO:0000256" key="1">
    <source>
        <dbReference type="SAM" id="Phobius"/>
    </source>
</evidence>
<feature type="transmembrane region" description="Helical" evidence="1">
    <location>
        <begin position="167"/>
        <end position="185"/>
    </location>
</feature>
<organism evidence="2 3">
    <name type="scientific">Halopseudomonas yangmingensis</name>
    <dbReference type="NCBI Taxonomy" id="1720063"/>
    <lineage>
        <taxon>Bacteria</taxon>
        <taxon>Pseudomonadati</taxon>
        <taxon>Pseudomonadota</taxon>
        <taxon>Gammaproteobacteria</taxon>
        <taxon>Pseudomonadales</taxon>
        <taxon>Pseudomonadaceae</taxon>
        <taxon>Halopseudomonas</taxon>
    </lineage>
</organism>
<proteinExistence type="predicted"/>
<dbReference type="InterPro" id="IPR010295">
    <property type="entry name" value="DUF898"/>
</dbReference>
<dbReference type="RefSeq" id="WP_177197218.1">
    <property type="nucleotide sequence ID" value="NZ_FOUI01000003.1"/>
</dbReference>
<dbReference type="Pfam" id="PF05987">
    <property type="entry name" value="DUF898"/>
    <property type="match status" value="1"/>
</dbReference>
<sequence length="430" mass="47859">MQTTFFKVRFSGDTVEGFSSDQIVAALEKLGMPADKARQLLQSRSAVLRSGLSLAQAEQWAERLRGAGLVVELVEQTSQAEQPAEVAPVVSSTPPVKDAVDSAQRVSPVQFSGQGAEYFGIWIVNIILMVLTLGFYAPWAKVRNNQYFYGHTSVEGSSFQYLADPWVIFRGRLIALVALIVWVVVSNLSMVGALVLMLLFIPLAPWVVVAALRFNMHNSAWRNIRFGFDGSYWQAFMVLYVWPLLSILTLGLLVPYSMYRSQKFVLDNTRFGTTPFSLQLTAGDYYLFVLKMLGMVLLLVIGGSLFMLVPVIGPLGGLLIFAAYLLAFGYFMAALPNMVYRSLKLGTHGFESRLGKRRMVWIFFSNTLFIVLTLGLFTPWAKVRMARYRASCTDVLVNGDLDQFLAAEQRQQRALGMELGEAFDVGVLGV</sequence>
<gene>
    <name evidence="2" type="ORF">SAMN05216217_103120</name>
</gene>
<keyword evidence="1" id="KW-1133">Transmembrane helix</keyword>
<reference evidence="3" key="1">
    <citation type="submission" date="2016-10" db="EMBL/GenBank/DDBJ databases">
        <authorList>
            <person name="Varghese N."/>
            <person name="Submissions S."/>
        </authorList>
    </citation>
    <scope>NUCLEOTIDE SEQUENCE [LARGE SCALE GENOMIC DNA]</scope>
    <source>
        <strain evidence="3">DSM 24213</strain>
    </source>
</reference>
<accession>A0A1I4PWB8</accession>
<dbReference type="STRING" id="1720063.SAMN05216217_103120"/>
<keyword evidence="1" id="KW-0812">Transmembrane</keyword>
<protein>
    <submittedName>
        <fullName evidence="2">Uncharacterized membrane protein YjgN, DUF898 family</fullName>
    </submittedName>
</protein>
<name>A0A1I4PWB8_9GAMM</name>
<feature type="transmembrane region" description="Helical" evidence="1">
    <location>
        <begin position="318"/>
        <end position="339"/>
    </location>
</feature>
<evidence type="ECO:0000313" key="2">
    <source>
        <dbReference type="EMBL" id="SFM31780.1"/>
    </source>
</evidence>
<dbReference type="AlphaFoldDB" id="A0A1I4PWB8"/>
<keyword evidence="1" id="KW-0472">Membrane</keyword>
<dbReference type="EMBL" id="FOUI01000003">
    <property type="protein sequence ID" value="SFM31780.1"/>
    <property type="molecule type" value="Genomic_DNA"/>
</dbReference>
<feature type="transmembrane region" description="Helical" evidence="1">
    <location>
        <begin position="232"/>
        <end position="254"/>
    </location>
</feature>
<feature type="transmembrane region" description="Helical" evidence="1">
    <location>
        <begin position="285"/>
        <end position="312"/>
    </location>
</feature>
<keyword evidence="3" id="KW-1185">Reference proteome</keyword>
<evidence type="ECO:0000313" key="3">
    <source>
        <dbReference type="Proteomes" id="UP000243629"/>
    </source>
</evidence>
<feature type="transmembrane region" description="Helical" evidence="1">
    <location>
        <begin position="119"/>
        <end position="139"/>
    </location>
</feature>
<feature type="transmembrane region" description="Helical" evidence="1">
    <location>
        <begin position="192"/>
        <end position="212"/>
    </location>
</feature>
<feature type="transmembrane region" description="Helical" evidence="1">
    <location>
        <begin position="360"/>
        <end position="381"/>
    </location>
</feature>
<dbReference type="Proteomes" id="UP000243629">
    <property type="component" value="Unassembled WGS sequence"/>
</dbReference>